<dbReference type="CDD" id="cd01627">
    <property type="entry name" value="HAD_TPP"/>
    <property type="match status" value="1"/>
</dbReference>
<feature type="region of interest" description="Disordered" evidence="3">
    <location>
        <begin position="820"/>
        <end position="868"/>
    </location>
</feature>
<dbReference type="Proteomes" id="UP001244341">
    <property type="component" value="Chromosome 3b"/>
</dbReference>
<gene>
    <name evidence="4" type="ORF">OEZ85_011645</name>
</gene>
<dbReference type="CDD" id="cd03788">
    <property type="entry name" value="GT20_TPS"/>
    <property type="match status" value="1"/>
</dbReference>
<name>A0ABY8TR27_TETOB</name>
<dbReference type="Gene3D" id="3.40.50.2000">
    <property type="entry name" value="Glycogen Phosphorylase B"/>
    <property type="match status" value="2"/>
</dbReference>
<dbReference type="Gene3D" id="3.30.70.1020">
    <property type="entry name" value="Trehalose-6-phosphate phosphatase related protein, domain 2"/>
    <property type="match status" value="1"/>
</dbReference>
<feature type="compositionally biased region" description="Low complexity" evidence="3">
    <location>
        <begin position="844"/>
        <end position="865"/>
    </location>
</feature>
<evidence type="ECO:0000256" key="2">
    <source>
        <dbReference type="ARBA" id="ARBA00006330"/>
    </source>
</evidence>
<dbReference type="Gene3D" id="3.40.50.1000">
    <property type="entry name" value="HAD superfamily/HAD-like"/>
    <property type="match status" value="2"/>
</dbReference>
<dbReference type="InterPro" id="IPR001830">
    <property type="entry name" value="Glyco_trans_20"/>
</dbReference>
<feature type="compositionally biased region" description="Low complexity" evidence="3">
    <location>
        <begin position="1065"/>
        <end position="1076"/>
    </location>
</feature>
<dbReference type="InterPro" id="IPR006379">
    <property type="entry name" value="HAD-SF_hydro_IIB"/>
</dbReference>
<dbReference type="SUPFAM" id="SSF53756">
    <property type="entry name" value="UDP-Glycosyltransferase/glycogen phosphorylase"/>
    <property type="match status" value="1"/>
</dbReference>
<reference evidence="4 5" key="1">
    <citation type="submission" date="2023-05" db="EMBL/GenBank/DDBJ databases">
        <title>A 100% complete, gapless, phased diploid assembly of the Scenedesmus obliquus UTEX 3031 genome.</title>
        <authorList>
            <person name="Biondi T.C."/>
            <person name="Hanschen E.R."/>
            <person name="Kwon T."/>
            <person name="Eng W."/>
            <person name="Kruse C.P.S."/>
            <person name="Koehler S.I."/>
            <person name="Kunde Y."/>
            <person name="Gleasner C.D."/>
            <person name="You Mak K.T."/>
            <person name="Polle J."/>
            <person name="Hovde B.T."/>
            <person name="Starkenburg S.R."/>
        </authorList>
    </citation>
    <scope>NUCLEOTIDE SEQUENCE [LARGE SCALE GENOMIC DNA]</scope>
    <source>
        <strain evidence="4 5">DOE0152z</strain>
    </source>
</reference>
<dbReference type="InterPro" id="IPR003337">
    <property type="entry name" value="Trehalose_PPase"/>
</dbReference>
<protein>
    <submittedName>
        <fullName evidence="4">Uncharacterized protein</fullName>
    </submittedName>
</protein>
<dbReference type="InterPro" id="IPR023214">
    <property type="entry name" value="HAD_sf"/>
</dbReference>
<sequence>MKTMGGSYHNLAALATADFSDARQAQATRFGQSQQSASTLSLDSASGKNRLIIVSNVLPIRAKREPEGWQFEWDEDALVAQAKEGIPDEFEVIYVGSLSVDVDVMEQEEVCLQLKQQHNCAPVFIAPDVRDKYYKGFCKQQLWPLFHYVLPMAPSSAGRFNSELWQAYVKANKAFMEKVVEECASDTDYVWIHDYHLLVLPSLLRKRFNKIRCGLFLHSPFPSSEIFRTFPKREELLRSMLNADLIGFHTFDYARHFLSCASRMLGLEHETLRGAISIEYYGRTVGIKIMPTVGIKIMPTGVNPQRLLEGFSWPEFKWRRGELMSQFEGCQILLGVDDLDVFKGIELKLQAFERLLEEHPEWRGKAVLVQITNAPRSSGKELAELHEAALALVARINGRWGSPGYSPVAYLERHVPLHERIAFYTVADVAVVTATRDGMNLVPYEYVVCRQGPPGWAEPEHKPASMLVVSEFVGCSPSLSGAIRVNPWSIDAVADAMFSALKTTPEHRSLRHDKHWKYVSEHTVAFWAASYVADLARSTKQHVAMKCYGLGLGLDTFRLVALDANFRKLEEPATMAAYRSSTRRLLLLDYDGTLIPHRNISAAPPESVLAVLGGLTADPCNEVWVISGRSQQELGGWFEGVPGVGLAAEHGFFIRPPWRRRWHSRFPLADHSWQAMVLPILKQYCECTDGSHIEVKASALVWHYGDADPDFGNWQAKELLDHLEDVLSNKPIEVISGNTIVEAKPQGISKGSLVELICKRDPLVTGETAPSMPGSTSAPAAAAPEPAAAAAAAAAGSLDGLPPGAGAAAVAAHSLGMGGPAGGQQWQAAHAAAAAGGPPPLPRQPVHQQQMQQQQQQQAAADAAAGGSSRGLAGGAVDFVLAVGDDRSDEDMFTAIEQYADTPRHPAEVFACVVGQRPSKAKFYVNDTNEVLELLAKMAGGHGTAATHFPADTYTQQQVEDWRQLLLRVRRAHNAAHDGSTASAKEAVKRAADAAIAAAASRAAAEALAQAALFNAQQLGRARHIVKFNFPTHIYSSQQVAAFGALLAARYPGVRLSDAALAGSDGASSSSSSSSSEVIRGQNGVSFHDTAGSSSGRAAGGDSSGPEQQQPRRRRLRACSAEAMGAEVMLLRSPDAVQLCRELQRASTTPAAAAAAAAGSLLSGGSPATHILCGRPTGKQC</sequence>
<comment type="similarity">
    <text evidence="1">In the N-terminal section; belongs to the glycosyltransferase 20 family.</text>
</comment>
<dbReference type="PANTHER" id="PTHR10788:SF94">
    <property type="entry name" value="ALPHA,ALPHA-TREHALOSE-PHOSPHATE SYNTHASE [UDP-FORMING] 5"/>
    <property type="match status" value="1"/>
</dbReference>
<evidence type="ECO:0000256" key="3">
    <source>
        <dbReference type="SAM" id="MobiDB-lite"/>
    </source>
</evidence>
<dbReference type="PANTHER" id="PTHR10788">
    <property type="entry name" value="TREHALOSE-6-PHOSPHATE SYNTHASE"/>
    <property type="match status" value="1"/>
</dbReference>
<dbReference type="NCBIfam" id="TIGR00685">
    <property type="entry name" value="T6PP"/>
    <property type="match status" value="1"/>
</dbReference>
<proteinExistence type="inferred from homology"/>
<keyword evidence="5" id="KW-1185">Reference proteome</keyword>
<dbReference type="Pfam" id="PF02358">
    <property type="entry name" value="Trehalose_PPase"/>
    <property type="match status" value="2"/>
</dbReference>
<accession>A0ABY8TR27</accession>
<organism evidence="4 5">
    <name type="scientific">Tetradesmus obliquus</name>
    <name type="common">Green alga</name>
    <name type="synonym">Acutodesmus obliquus</name>
    <dbReference type="NCBI Taxonomy" id="3088"/>
    <lineage>
        <taxon>Eukaryota</taxon>
        <taxon>Viridiplantae</taxon>
        <taxon>Chlorophyta</taxon>
        <taxon>core chlorophytes</taxon>
        <taxon>Chlorophyceae</taxon>
        <taxon>CS clade</taxon>
        <taxon>Sphaeropleales</taxon>
        <taxon>Scenedesmaceae</taxon>
        <taxon>Tetradesmus</taxon>
    </lineage>
</organism>
<evidence type="ECO:0000313" key="5">
    <source>
        <dbReference type="Proteomes" id="UP001244341"/>
    </source>
</evidence>
<dbReference type="Pfam" id="PF00982">
    <property type="entry name" value="Glyco_transf_20"/>
    <property type="match status" value="1"/>
</dbReference>
<dbReference type="EMBL" id="CP126210">
    <property type="protein sequence ID" value="WIA11535.1"/>
    <property type="molecule type" value="Genomic_DNA"/>
</dbReference>
<comment type="similarity">
    <text evidence="2">In the C-terminal section; belongs to the trehalose phosphatase family.</text>
</comment>
<evidence type="ECO:0000313" key="4">
    <source>
        <dbReference type="EMBL" id="WIA11535.1"/>
    </source>
</evidence>
<evidence type="ECO:0000256" key="1">
    <source>
        <dbReference type="ARBA" id="ARBA00005409"/>
    </source>
</evidence>
<dbReference type="InterPro" id="IPR036412">
    <property type="entry name" value="HAD-like_sf"/>
</dbReference>
<feature type="region of interest" description="Disordered" evidence="3">
    <location>
        <begin position="1065"/>
        <end position="1118"/>
    </location>
</feature>
<dbReference type="NCBIfam" id="TIGR01484">
    <property type="entry name" value="HAD-SF-IIB"/>
    <property type="match status" value="1"/>
</dbReference>
<dbReference type="SUPFAM" id="SSF56784">
    <property type="entry name" value="HAD-like"/>
    <property type="match status" value="2"/>
</dbReference>
<feature type="compositionally biased region" description="Low complexity" evidence="3">
    <location>
        <begin position="823"/>
        <end position="836"/>
    </location>
</feature>